<dbReference type="InterPro" id="IPR010368">
    <property type="entry name" value="Com_YlbF"/>
</dbReference>
<dbReference type="RefSeq" id="WP_006740466.1">
    <property type="nucleotide sequence ID" value="NZ_AEUZ02000001.1"/>
</dbReference>
<dbReference type="Gene3D" id="1.20.1500.10">
    <property type="entry name" value="YheA/YmcA-like"/>
    <property type="match status" value="1"/>
</dbReference>
<keyword evidence="3" id="KW-1185">Reference proteome</keyword>
<protein>
    <recommendedName>
        <fullName evidence="1">UPF0342 protein STRUR_0950</fullName>
    </recommendedName>
</protein>
<dbReference type="HAMAP" id="MF_01526">
    <property type="entry name" value="UPF0342"/>
    <property type="match status" value="1"/>
</dbReference>
<dbReference type="AlphaFoldDB" id="G5KFB0"/>
<dbReference type="NCBIfam" id="NF010209">
    <property type="entry name" value="PRK13676.1-1"/>
    <property type="match status" value="1"/>
</dbReference>
<accession>G5KFB0</accession>
<reference evidence="2 3" key="1">
    <citation type="journal article" date="2014" name="Int. J. Syst. Evol. Microbiol.">
        <title>Phylogenomics and the dynamic genome evolution of the genus Streptococcus.</title>
        <authorList>
            <consortium name="The Broad Institute Genome Sequencing Platform"/>
            <person name="Richards V.P."/>
            <person name="Palmer S.R."/>
            <person name="Pavinski Bitar P.D."/>
            <person name="Qin X."/>
            <person name="Weinstock G.M."/>
            <person name="Highlander S.K."/>
            <person name="Town C.D."/>
            <person name="Burne R.A."/>
            <person name="Stanhope M.J."/>
        </authorList>
    </citation>
    <scope>NUCLEOTIDE SEQUENCE [LARGE SCALE GENOMIC DNA]</scope>
    <source>
        <strain evidence="2 3">2285-97</strain>
    </source>
</reference>
<evidence type="ECO:0000313" key="3">
    <source>
        <dbReference type="Proteomes" id="UP000005388"/>
    </source>
</evidence>
<dbReference type="Proteomes" id="UP000005388">
    <property type="component" value="Unassembled WGS sequence"/>
</dbReference>
<dbReference type="Pfam" id="PF06133">
    <property type="entry name" value="Com_YlbF"/>
    <property type="match status" value="1"/>
</dbReference>
<dbReference type="SUPFAM" id="SSF158622">
    <property type="entry name" value="YheA/YmcA-like"/>
    <property type="match status" value="1"/>
</dbReference>
<comment type="similarity">
    <text evidence="1">Belongs to the UPF0342 family.</text>
</comment>
<dbReference type="EMBL" id="AEUZ02000001">
    <property type="protein sequence ID" value="EHJ57772.1"/>
    <property type="molecule type" value="Genomic_DNA"/>
</dbReference>
<organism evidence="2 3">
    <name type="scientific">Streptococcus urinalis 2285-97</name>
    <dbReference type="NCBI Taxonomy" id="764291"/>
    <lineage>
        <taxon>Bacteria</taxon>
        <taxon>Bacillati</taxon>
        <taxon>Bacillota</taxon>
        <taxon>Bacilli</taxon>
        <taxon>Lactobacillales</taxon>
        <taxon>Streptococcaceae</taxon>
        <taxon>Streptococcus</taxon>
    </lineage>
</organism>
<name>G5KFB0_9STRE</name>
<evidence type="ECO:0000313" key="2">
    <source>
        <dbReference type="EMBL" id="EHJ57772.1"/>
    </source>
</evidence>
<evidence type="ECO:0000256" key="1">
    <source>
        <dbReference type="HAMAP-Rule" id="MF_01526"/>
    </source>
</evidence>
<dbReference type="STRING" id="764291.STRUR_0950"/>
<dbReference type="eggNOG" id="COG3679">
    <property type="taxonomic scope" value="Bacteria"/>
</dbReference>
<dbReference type="InterPro" id="IPR023378">
    <property type="entry name" value="YheA/YmcA-like_dom_sf"/>
</dbReference>
<comment type="caution">
    <text evidence="2">The sequence shown here is derived from an EMBL/GenBank/DDBJ whole genome shotgun (WGS) entry which is preliminary data.</text>
</comment>
<sequence>MANIYDLANEMEREIRQLPEYKAVEESKKAIYADNEAKTLWTEFLKIQEKVQGTMQSGQMPSQEQQEEMTALGQKIEANTILKEYFDQQQRLSLYISDIEKIIYSPLQDLTK</sequence>
<gene>
    <name evidence="2" type="ORF">STRUR_0950</name>
</gene>
<proteinExistence type="inferred from homology"/>